<protein>
    <recommendedName>
        <fullName evidence="1">Laminin G domain-containing protein</fullName>
    </recommendedName>
</protein>
<dbReference type="InterPro" id="IPR001791">
    <property type="entry name" value="Laminin_G"/>
</dbReference>
<evidence type="ECO:0000313" key="2">
    <source>
        <dbReference type="EMBL" id="SVB49905.1"/>
    </source>
</evidence>
<name>A0A382EHF1_9ZZZZ</name>
<sequence length="123" mass="13175">VETKGHDGVIIAQGGTNHGWALHVREGKLRFVTRHGGKLTSLVVDKDFPKSAVKVFAELQTNGTVTLKVDDKVVAEGKTPGPMLDMPLDGLEVGVDLNGAVGGYRADEKFEGTVKNLKLKILK</sequence>
<evidence type="ECO:0000259" key="1">
    <source>
        <dbReference type="Pfam" id="PF02210"/>
    </source>
</evidence>
<organism evidence="2">
    <name type="scientific">marine metagenome</name>
    <dbReference type="NCBI Taxonomy" id="408172"/>
    <lineage>
        <taxon>unclassified sequences</taxon>
        <taxon>metagenomes</taxon>
        <taxon>ecological metagenomes</taxon>
    </lineage>
</organism>
<gene>
    <name evidence="2" type="ORF">METZ01_LOCUS202759</name>
</gene>
<dbReference type="AlphaFoldDB" id="A0A382EHF1"/>
<dbReference type="InterPro" id="IPR013320">
    <property type="entry name" value="ConA-like_dom_sf"/>
</dbReference>
<dbReference type="EMBL" id="UINC01044436">
    <property type="protein sequence ID" value="SVB49905.1"/>
    <property type="molecule type" value="Genomic_DNA"/>
</dbReference>
<feature type="domain" description="Laminin G" evidence="1">
    <location>
        <begin position="3"/>
        <end position="119"/>
    </location>
</feature>
<proteinExistence type="predicted"/>
<dbReference type="SUPFAM" id="SSF49899">
    <property type="entry name" value="Concanavalin A-like lectins/glucanases"/>
    <property type="match status" value="1"/>
</dbReference>
<reference evidence="2" key="1">
    <citation type="submission" date="2018-05" db="EMBL/GenBank/DDBJ databases">
        <authorList>
            <person name="Lanie J.A."/>
            <person name="Ng W.-L."/>
            <person name="Kazmierczak K.M."/>
            <person name="Andrzejewski T.M."/>
            <person name="Davidsen T.M."/>
            <person name="Wayne K.J."/>
            <person name="Tettelin H."/>
            <person name="Glass J.I."/>
            <person name="Rusch D."/>
            <person name="Podicherti R."/>
            <person name="Tsui H.-C.T."/>
            <person name="Winkler M.E."/>
        </authorList>
    </citation>
    <scope>NUCLEOTIDE SEQUENCE</scope>
</reference>
<feature type="non-terminal residue" evidence="2">
    <location>
        <position position="1"/>
    </location>
</feature>
<dbReference type="Gene3D" id="2.60.120.200">
    <property type="match status" value="1"/>
</dbReference>
<accession>A0A382EHF1</accession>
<dbReference type="Pfam" id="PF02210">
    <property type="entry name" value="Laminin_G_2"/>
    <property type="match status" value="1"/>
</dbReference>